<keyword evidence="3" id="KW-1185">Reference proteome</keyword>
<gene>
    <name evidence="2" type="ORF">C481_21136</name>
</gene>
<dbReference type="OrthoDB" id="350977at2157"/>
<evidence type="ECO:0000256" key="1">
    <source>
        <dbReference type="SAM" id="Phobius"/>
    </source>
</evidence>
<keyword evidence="1" id="KW-0812">Transmembrane</keyword>
<organism evidence="2 3">
    <name type="scientific">Natrialba asiatica (strain ATCC 700177 / DSM 12278 / JCM 9576 / FERM P-10747 / NBRC 102637 / 172P1)</name>
    <dbReference type="NCBI Taxonomy" id="29540"/>
    <lineage>
        <taxon>Archaea</taxon>
        <taxon>Methanobacteriati</taxon>
        <taxon>Methanobacteriota</taxon>
        <taxon>Stenosarchaea group</taxon>
        <taxon>Halobacteria</taxon>
        <taxon>Halobacteriales</taxon>
        <taxon>Natrialbaceae</taxon>
        <taxon>Natrialba</taxon>
    </lineage>
</organism>
<feature type="transmembrane region" description="Helical" evidence="1">
    <location>
        <begin position="86"/>
        <end position="106"/>
    </location>
</feature>
<dbReference type="Proteomes" id="UP000011554">
    <property type="component" value="Unassembled WGS sequence"/>
</dbReference>
<feature type="transmembrane region" description="Helical" evidence="1">
    <location>
        <begin position="46"/>
        <end position="74"/>
    </location>
</feature>
<evidence type="ECO:0000313" key="3">
    <source>
        <dbReference type="Proteomes" id="UP000011554"/>
    </source>
</evidence>
<reference evidence="2 3" key="1">
    <citation type="journal article" date="2014" name="PLoS Genet.">
        <title>Phylogenetically driven sequencing of extremely halophilic archaea reveals strategies for static and dynamic osmo-response.</title>
        <authorList>
            <person name="Becker E.A."/>
            <person name="Seitzer P.M."/>
            <person name="Tritt A."/>
            <person name="Larsen D."/>
            <person name="Krusor M."/>
            <person name="Yao A.I."/>
            <person name="Wu D."/>
            <person name="Madern D."/>
            <person name="Eisen J.A."/>
            <person name="Darling A.E."/>
            <person name="Facciotti M.T."/>
        </authorList>
    </citation>
    <scope>NUCLEOTIDE SEQUENCE [LARGE SCALE GENOMIC DNA]</scope>
    <source>
        <strain evidence="2 3">DSM 12278</strain>
    </source>
</reference>
<evidence type="ECO:0008006" key="4">
    <source>
        <dbReference type="Google" id="ProtNLM"/>
    </source>
</evidence>
<dbReference type="eggNOG" id="ENOG502N5WR">
    <property type="taxonomic scope" value="Archaea"/>
</dbReference>
<dbReference type="RefSeq" id="WP_006111366.1">
    <property type="nucleotide sequence ID" value="NZ_AOIO01000049.1"/>
</dbReference>
<evidence type="ECO:0000313" key="2">
    <source>
        <dbReference type="EMBL" id="ELY97134.1"/>
    </source>
</evidence>
<name>M0AF26_NATA1</name>
<feature type="transmembrane region" description="Helical" evidence="1">
    <location>
        <begin position="7"/>
        <end position="26"/>
    </location>
</feature>
<sequence length="109" mass="11695">MDIEDMIETAFFLALLLTGGIIISTIDFSVTSDPDTVQNTKKIVRLFYAGVMTIAPTTKLAIIIDLAAAVVASIGLVKRAKNSIKAGIFVAAFIYFTISFAFNYLAAPV</sequence>
<accession>M0AF26</accession>
<dbReference type="AlphaFoldDB" id="M0AF26"/>
<keyword evidence="1" id="KW-0472">Membrane</keyword>
<protein>
    <recommendedName>
        <fullName evidence="4">DUF5658 domain-containing protein</fullName>
    </recommendedName>
</protein>
<keyword evidence="1" id="KW-1133">Transmembrane helix</keyword>
<dbReference type="EMBL" id="AOIO01000049">
    <property type="protein sequence ID" value="ELY97134.1"/>
    <property type="molecule type" value="Genomic_DNA"/>
</dbReference>
<comment type="caution">
    <text evidence="2">The sequence shown here is derived from an EMBL/GenBank/DDBJ whole genome shotgun (WGS) entry which is preliminary data.</text>
</comment>
<proteinExistence type="predicted"/>